<dbReference type="SUPFAM" id="SSF53098">
    <property type="entry name" value="Ribonuclease H-like"/>
    <property type="match status" value="1"/>
</dbReference>
<comment type="subcellular location">
    <subcellularLocation>
        <location evidence="1">Nucleus</location>
    </subcellularLocation>
</comment>
<dbReference type="PANTHER" id="PTHR46481:SF10">
    <property type="entry name" value="ZINC FINGER BED DOMAIN-CONTAINING PROTEIN 39"/>
    <property type="match status" value="1"/>
</dbReference>
<organism evidence="7 8">
    <name type="scientific">Gigaspora margarita</name>
    <dbReference type="NCBI Taxonomy" id="4874"/>
    <lineage>
        <taxon>Eukaryota</taxon>
        <taxon>Fungi</taxon>
        <taxon>Fungi incertae sedis</taxon>
        <taxon>Mucoromycota</taxon>
        <taxon>Glomeromycotina</taxon>
        <taxon>Glomeromycetes</taxon>
        <taxon>Diversisporales</taxon>
        <taxon>Gigasporaceae</taxon>
        <taxon>Gigaspora</taxon>
    </lineage>
</organism>
<evidence type="ECO:0000256" key="5">
    <source>
        <dbReference type="ARBA" id="ARBA00023242"/>
    </source>
</evidence>
<feature type="compositionally biased region" description="Low complexity" evidence="6">
    <location>
        <begin position="10"/>
        <end position="27"/>
    </location>
</feature>
<name>A0ABN7W5B8_GIGMA</name>
<keyword evidence="8" id="KW-1185">Reference proteome</keyword>
<dbReference type="EMBL" id="CAJVQB010031858">
    <property type="protein sequence ID" value="CAG8817524.1"/>
    <property type="molecule type" value="Genomic_DNA"/>
</dbReference>
<dbReference type="InterPro" id="IPR052035">
    <property type="entry name" value="ZnF_BED_domain_contain"/>
</dbReference>
<evidence type="ECO:0000256" key="3">
    <source>
        <dbReference type="ARBA" id="ARBA00022771"/>
    </source>
</evidence>
<sequence>MDDNYDHEFSTYSTSSSTPNTSQWTSTLDQNDEVSVSFSQLPPPPLTNETSNSNNNAKLSDKPELPITKAKCKIESCQTQYIWHGSTTNIVNHLRNIHHITKTSLEHSSDEELKKSSQQTIETTLLKPYLVSRYQKLIQNIIKFLISYILPLSLIENKHFRTFLNSFNSRYKLPCVNTIKNEIVNRTNHTTQAIKNRIIQTNTVSFTFELWTSWAHDSYLGVTCHWNSDEFYIYDLTLGVIKMGTYKTANDIIDSIEPMLEEFGLEGMRLSISDSIANIFCAAHTLQLSVEAGLEVAHNLFTKYKALISLLSGEKKRKQLREAQIRVGILKANTVDNSIYMAFEGLANLECPIKWLTNDLENLNNNDYCYDGANIHDKLLSNEEFKVVQVLVELLYPFDKATEILSGSNYTTLSIMVPTIKELVYRLNNTNTDFDLVNEVKKEILSNLSSRWSLLHDYEMYASLLDPQFKNLSFCSN</sequence>
<evidence type="ECO:0000256" key="1">
    <source>
        <dbReference type="ARBA" id="ARBA00004123"/>
    </source>
</evidence>
<protein>
    <submittedName>
        <fullName evidence="7">3915_t:CDS:1</fullName>
    </submittedName>
</protein>
<keyword evidence="5" id="KW-0539">Nucleus</keyword>
<evidence type="ECO:0000256" key="4">
    <source>
        <dbReference type="ARBA" id="ARBA00022833"/>
    </source>
</evidence>
<evidence type="ECO:0000256" key="6">
    <source>
        <dbReference type="SAM" id="MobiDB-lite"/>
    </source>
</evidence>
<comment type="caution">
    <text evidence="7">The sequence shown here is derived from an EMBL/GenBank/DDBJ whole genome shotgun (WGS) entry which is preliminary data.</text>
</comment>
<dbReference type="Proteomes" id="UP000789901">
    <property type="component" value="Unassembled WGS sequence"/>
</dbReference>
<keyword evidence="4" id="KW-0862">Zinc</keyword>
<gene>
    <name evidence="7" type="ORF">GMARGA_LOCUS26827</name>
</gene>
<accession>A0ABN7W5B8</accession>
<feature type="non-terminal residue" evidence="7">
    <location>
        <position position="477"/>
    </location>
</feature>
<keyword evidence="3" id="KW-0863">Zinc-finger</keyword>
<reference evidence="7 8" key="1">
    <citation type="submission" date="2021-06" db="EMBL/GenBank/DDBJ databases">
        <authorList>
            <person name="Kallberg Y."/>
            <person name="Tangrot J."/>
            <person name="Rosling A."/>
        </authorList>
    </citation>
    <scope>NUCLEOTIDE SEQUENCE [LARGE SCALE GENOMIC DNA]</scope>
    <source>
        <strain evidence="7 8">120-4 pot B 10/14</strain>
    </source>
</reference>
<proteinExistence type="predicted"/>
<evidence type="ECO:0000256" key="2">
    <source>
        <dbReference type="ARBA" id="ARBA00022723"/>
    </source>
</evidence>
<feature type="compositionally biased region" description="Polar residues" evidence="6">
    <location>
        <begin position="47"/>
        <end position="58"/>
    </location>
</feature>
<dbReference type="PANTHER" id="PTHR46481">
    <property type="entry name" value="ZINC FINGER BED DOMAIN-CONTAINING PROTEIN 4"/>
    <property type="match status" value="1"/>
</dbReference>
<keyword evidence="2" id="KW-0479">Metal-binding</keyword>
<evidence type="ECO:0000313" key="8">
    <source>
        <dbReference type="Proteomes" id="UP000789901"/>
    </source>
</evidence>
<dbReference type="InterPro" id="IPR012337">
    <property type="entry name" value="RNaseH-like_sf"/>
</dbReference>
<feature type="region of interest" description="Disordered" evidence="6">
    <location>
        <begin position="1"/>
        <end position="62"/>
    </location>
</feature>
<evidence type="ECO:0000313" key="7">
    <source>
        <dbReference type="EMBL" id="CAG8817524.1"/>
    </source>
</evidence>
<dbReference type="SUPFAM" id="SSF140996">
    <property type="entry name" value="Hermes dimerisation domain"/>
    <property type="match status" value="1"/>
</dbReference>